<reference evidence="1 2" key="1">
    <citation type="submission" date="2014-04" db="EMBL/GenBank/DDBJ databases">
        <title>Genome assembly of Hyalangium minutum DSM 14724.</title>
        <authorList>
            <person name="Sharma G."/>
            <person name="Subramanian S."/>
        </authorList>
    </citation>
    <scope>NUCLEOTIDE SEQUENCE [LARGE SCALE GENOMIC DNA]</scope>
    <source>
        <strain evidence="1 2">DSM 14724</strain>
    </source>
</reference>
<dbReference type="RefSeq" id="WP_044194956.1">
    <property type="nucleotide sequence ID" value="NZ_JMCB01000015.1"/>
</dbReference>
<evidence type="ECO:0000313" key="1">
    <source>
        <dbReference type="EMBL" id="KFE63887.1"/>
    </source>
</evidence>
<accession>A0A085W874</accession>
<comment type="caution">
    <text evidence="1">The sequence shown here is derived from an EMBL/GenBank/DDBJ whole genome shotgun (WGS) entry which is preliminary data.</text>
</comment>
<keyword evidence="2" id="KW-1185">Reference proteome</keyword>
<protein>
    <submittedName>
        <fullName evidence="1">Endoribonuclease L-PSP</fullName>
    </submittedName>
</protein>
<dbReference type="PANTHER" id="PTHR11803">
    <property type="entry name" value="2-IMINOBUTANOATE/2-IMINOPROPANOATE DEAMINASE RIDA"/>
    <property type="match status" value="1"/>
</dbReference>
<dbReference type="AlphaFoldDB" id="A0A085W874"/>
<dbReference type="InterPro" id="IPR006175">
    <property type="entry name" value="YjgF/YER057c/UK114"/>
</dbReference>
<organism evidence="1 2">
    <name type="scientific">Hyalangium minutum</name>
    <dbReference type="NCBI Taxonomy" id="394096"/>
    <lineage>
        <taxon>Bacteria</taxon>
        <taxon>Pseudomonadati</taxon>
        <taxon>Myxococcota</taxon>
        <taxon>Myxococcia</taxon>
        <taxon>Myxococcales</taxon>
        <taxon>Cystobacterineae</taxon>
        <taxon>Archangiaceae</taxon>
        <taxon>Hyalangium</taxon>
    </lineage>
</organism>
<dbReference type="STRING" id="394096.DB31_2299"/>
<gene>
    <name evidence="1" type="ORF">DB31_2299</name>
</gene>
<dbReference type="EMBL" id="JMCB01000015">
    <property type="protein sequence ID" value="KFE63887.1"/>
    <property type="molecule type" value="Genomic_DNA"/>
</dbReference>
<dbReference type="Pfam" id="PF01042">
    <property type="entry name" value="Ribonuc_L-PSP"/>
    <property type="match status" value="1"/>
</dbReference>
<dbReference type="InterPro" id="IPR035959">
    <property type="entry name" value="RutC-like_sf"/>
</dbReference>
<dbReference type="PATRIC" id="fig|394096.3.peg.6631"/>
<dbReference type="Proteomes" id="UP000028725">
    <property type="component" value="Unassembled WGS sequence"/>
</dbReference>
<evidence type="ECO:0000313" key="2">
    <source>
        <dbReference type="Proteomes" id="UP000028725"/>
    </source>
</evidence>
<dbReference type="SUPFAM" id="SSF55298">
    <property type="entry name" value="YjgF-like"/>
    <property type="match status" value="1"/>
</dbReference>
<dbReference type="OrthoDB" id="9799840at2"/>
<dbReference type="PANTHER" id="PTHR11803:SF48">
    <property type="entry name" value="2-AMINOMUCONATE DEAMINASE"/>
    <property type="match status" value="1"/>
</dbReference>
<dbReference type="GO" id="GO:0005829">
    <property type="term" value="C:cytosol"/>
    <property type="evidence" value="ECO:0007669"/>
    <property type="project" value="TreeGrafter"/>
</dbReference>
<dbReference type="GO" id="GO:0019239">
    <property type="term" value="F:deaminase activity"/>
    <property type="evidence" value="ECO:0007669"/>
    <property type="project" value="TreeGrafter"/>
</dbReference>
<proteinExistence type="predicted"/>
<dbReference type="CDD" id="cd00448">
    <property type="entry name" value="YjgF_YER057c_UK114_family"/>
    <property type="match status" value="1"/>
</dbReference>
<sequence>MSQEERIDSKRAPEPVGLYPHARRVGNLLFLSGVGPRERGTKKIPGVELDAQGNITSYDIEAQCHSVFRNVRYILEEAGSSWDRLVDVTVYLTNMKADFPIYNRLWAEYFKDNPPCRTTLEINALPTPIAIELKCIATIGD</sequence>
<name>A0A085W874_9BACT</name>
<dbReference type="Gene3D" id="3.30.1330.40">
    <property type="entry name" value="RutC-like"/>
    <property type="match status" value="1"/>
</dbReference>